<evidence type="ECO:0000256" key="4">
    <source>
        <dbReference type="ARBA" id="ARBA00023136"/>
    </source>
</evidence>
<evidence type="ECO:0000259" key="7">
    <source>
        <dbReference type="PROSITE" id="PS50259"/>
    </source>
</evidence>
<keyword evidence="3 6" id="KW-1133">Transmembrane helix</keyword>
<keyword evidence="4 6" id="KW-0472">Membrane</keyword>
<feature type="transmembrane region" description="Helical" evidence="6">
    <location>
        <begin position="474"/>
        <end position="494"/>
    </location>
</feature>
<dbReference type="PROSITE" id="PS50259">
    <property type="entry name" value="G_PROTEIN_RECEP_F3_4"/>
    <property type="match status" value="1"/>
</dbReference>
<feature type="transmembrane region" description="Helical" evidence="6">
    <location>
        <begin position="506"/>
        <end position="527"/>
    </location>
</feature>
<dbReference type="CDD" id="cd13953">
    <property type="entry name" value="7tm_classC_mGluR-like"/>
    <property type="match status" value="1"/>
</dbReference>
<dbReference type="AlphaFoldDB" id="A0A7R9FQ83"/>
<evidence type="ECO:0000256" key="1">
    <source>
        <dbReference type="ARBA" id="ARBA00004141"/>
    </source>
</evidence>
<organism evidence="8">
    <name type="scientific">Darwinula stevensoni</name>
    <dbReference type="NCBI Taxonomy" id="69355"/>
    <lineage>
        <taxon>Eukaryota</taxon>
        <taxon>Metazoa</taxon>
        <taxon>Ecdysozoa</taxon>
        <taxon>Arthropoda</taxon>
        <taxon>Crustacea</taxon>
        <taxon>Oligostraca</taxon>
        <taxon>Ostracoda</taxon>
        <taxon>Podocopa</taxon>
        <taxon>Podocopida</taxon>
        <taxon>Darwinulocopina</taxon>
        <taxon>Darwinuloidea</taxon>
        <taxon>Darwinulidae</taxon>
        <taxon>Darwinula</taxon>
    </lineage>
</organism>
<dbReference type="Proteomes" id="UP000677054">
    <property type="component" value="Unassembled WGS sequence"/>
</dbReference>
<evidence type="ECO:0000256" key="2">
    <source>
        <dbReference type="ARBA" id="ARBA00022692"/>
    </source>
</evidence>
<accession>A0A7R9FQ83</accession>
<evidence type="ECO:0000313" key="8">
    <source>
        <dbReference type="EMBL" id="CAD7251040.1"/>
    </source>
</evidence>
<evidence type="ECO:0000256" key="3">
    <source>
        <dbReference type="ARBA" id="ARBA00022989"/>
    </source>
</evidence>
<evidence type="ECO:0000313" key="9">
    <source>
        <dbReference type="Proteomes" id="UP000677054"/>
    </source>
</evidence>
<dbReference type="PANTHER" id="PTHR24060">
    <property type="entry name" value="METABOTROPIC GLUTAMATE RECEPTOR"/>
    <property type="match status" value="1"/>
</dbReference>
<keyword evidence="2 6" id="KW-0812">Transmembrane</keyword>
<feature type="transmembrane region" description="Helical" evidence="6">
    <location>
        <begin position="539"/>
        <end position="561"/>
    </location>
</feature>
<dbReference type="GO" id="GO:0004930">
    <property type="term" value="F:G protein-coupled receptor activity"/>
    <property type="evidence" value="ECO:0007669"/>
    <property type="project" value="InterPro"/>
</dbReference>
<dbReference type="OrthoDB" id="9880600at2759"/>
<proteinExistence type="predicted"/>
<dbReference type="Pfam" id="PF00003">
    <property type="entry name" value="7tm_3"/>
    <property type="match status" value="1"/>
</dbReference>
<evidence type="ECO:0000256" key="5">
    <source>
        <dbReference type="ARBA" id="ARBA00023180"/>
    </source>
</evidence>
<feature type="domain" description="G-protein coupled receptors family 3 profile" evidence="7">
    <location>
        <begin position="328"/>
        <end position="560"/>
    </location>
</feature>
<dbReference type="GO" id="GO:0016020">
    <property type="term" value="C:membrane"/>
    <property type="evidence" value="ECO:0007669"/>
    <property type="project" value="UniProtKB-SubCell"/>
</dbReference>
<dbReference type="InterPro" id="IPR017978">
    <property type="entry name" value="GPCR_3_C"/>
</dbReference>
<sequence length="694" mass="78499">MSSSLQSVVDVMIVFLDADQVHLLVDALEKNPLKSPAPTFFASQDSLRDYTTTLKKLFPTLYVLDRAAPTSGLIEELKTSLLKVITLRDGNKTELVKLLDEYAMKKLGCTLHSNLITKATDSVCTMDQETLLENSLMSDSYGKQILLALQGLEETLKRTINELCKEEDVARCPLDDIRTSVLRRLTAQDKRHGGRSLWRQRKPHAFELLQFSKLTDDQEIKRKKEMPQQIFMLDSGEGSGTYEQLPSAVVSNRVVGATLRMGDANLTHADEEGTTYLLPLRENSDPKLHRRSKELLLITKKTLEERRNTHHGSHKGNVTPTDIMSRPWVVAVIVLAVAGILITIFVFVYMFVRMCSEPQLMKFHSISLILLFAIGCLYANIILFILPNSDTICSWRLFLHPLAYTLCFGALIVKLMFLRAEDQIGLGGRTPISNIYLTLLFILSVQIVICTQWFQLKDGWPENVDCFYEKSDFIMLHIYDAVLLVLALVMSVMLYRTSRNYLEVRWVFLSVLFNVPIFASWSIVYFLAPTTYHDPVICIAILSSATVTLVLIFIPTVGLLSKQSDAFRHVRLQPAQASSSGSNTVVTNMSDLDTVYGSCARVSTAHVSHNPVYDDLWYANDPKPTLVHKTKILDPMQKAQFCHGRPLVHQSSSASKRSVKSFEVAFEQEMKDPLFLGRRYKDVYSKGVYKEAYP</sequence>
<gene>
    <name evidence="8" type="ORF">DSTB1V02_LOCUS10807</name>
</gene>
<dbReference type="EMBL" id="CAJPEV010003232">
    <property type="protein sequence ID" value="CAG0899287.1"/>
    <property type="molecule type" value="Genomic_DNA"/>
</dbReference>
<feature type="transmembrane region" description="Helical" evidence="6">
    <location>
        <begin position="398"/>
        <end position="420"/>
    </location>
</feature>
<keyword evidence="9" id="KW-1185">Reference proteome</keyword>
<keyword evidence="5" id="KW-0325">Glycoprotein</keyword>
<dbReference type="InterPro" id="IPR050726">
    <property type="entry name" value="mGluR"/>
</dbReference>
<feature type="transmembrane region" description="Helical" evidence="6">
    <location>
        <begin position="432"/>
        <end position="454"/>
    </location>
</feature>
<evidence type="ECO:0000256" key="6">
    <source>
        <dbReference type="SAM" id="Phobius"/>
    </source>
</evidence>
<protein>
    <recommendedName>
        <fullName evidence="7">G-protein coupled receptors family 3 profile domain-containing protein</fullName>
    </recommendedName>
</protein>
<dbReference type="EMBL" id="LR902749">
    <property type="protein sequence ID" value="CAD7251040.1"/>
    <property type="molecule type" value="Genomic_DNA"/>
</dbReference>
<feature type="transmembrane region" description="Helical" evidence="6">
    <location>
        <begin position="363"/>
        <end position="386"/>
    </location>
</feature>
<comment type="subcellular location">
    <subcellularLocation>
        <location evidence="1">Membrane</location>
        <topology evidence="1">Multi-pass membrane protein</topology>
    </subcellularLocation>
</comment>
<feature type="transmembrane region" description="Helical" evidence="6">
    <location>
        <begin position="328"/>
        <end position="351"/>
    </location>
</feature>
<reference evidence="8" key="1">
    <citation type="submission" date="2020-11" db="EMBL/GenBank/DDBJ databases">
        <authorList>
            <person name="Tran Van P."/>
        </authorList>
    </citation>
    <scope>NUCLEOTIDE SEQUENCE</scope>
</reference>
<name>A0A7R9FQ83_9CRUS</name>